<dbReference type="PROSITE" id="PS50110">
    <property type="entry name" value="RESPONSE_REGULATORY"/>
    <property type="match status" value="1"/>
</dbReference>
<evidence type="ECO:0000259" key="8">
    <source>
        <dbReference type="PROSITE" id="PS51755"/>
    </source>
</evidence>
<comment type="caution">
    <text evidence="9">The sequence shown here is derived from an EMBL/GenBank/DDBJ whole genome shotgun (WGS) entry which is preliminary data.</text>
</comment>
<dbReference type="InterPro" id="IPR016032">
    <property type="entry name" value="Sig_transdc_resp-reg_C-effctor"/>
</dbReference>
<dbReference type="Gene3D" id="1.10.10.10">
    <property type="entry name" value="Winged helix-like DNA-binding domain superfamily/Winged helix DNA-binding domain"/>
    <property type="match status" value="1"/>
</dbReference>
<keyword evidence="1 5" id="KW-0597">Phosphoprotein</keyword>
<dbReference type="Pfam" id="PF00072">
    <property type="entry name" value="Response_reg"/>
    <property type="match status" value="1"/>
</dbReference>
<dbReference type="PROSITE" id="PS51755">
    <property type="entry name" value="OMPR_PHOB"/>
    <property type="match status" value="1"/>
</dbReference>
<dbReference type="InterPro" id="IPR039420">
    <property type="entry name" value="WalR-like"/>
</dbReference>
<keyword evidence="4" id="KW-0804">Transcription</keyword>
<keyword evidence="10" id="KW-1185">Reference proteome</keyword>
<feature type="modified residue" description="4-aspartylphosphate" evidence="5">
    <location>
        <position position="49"/>
    </location>
</feature>
<proteinExistence type="predicted"/>
<dbReference type="RefSeq" id="WP_369774676.1">
    <property type="nucleotide sequence ID" value="NZ_JBGEHV010000010.1"/>
</dbReference>
<dbReference type="PANTHER" id="PTHR48111">
    <property type="entry name" value="REGULATOR OF RPOS"/>
    <property type="match status" value="1"/>
</dbReference>
<keyword evidence="3 6" id="KW-0238">DNA-binding</keyword>
<dbReference type="SUPFAM" id="SSF46894">
    <property type="entry name" value="C-terminal effector domain of the bipartite response regulators"/>
    <property type="match status" value="1"/>
</dbReference>
<keyword evidence="2" id="KW-0805">Transcription regulation</keyword>
<dbReference type="SUPFAM" id="SSF52172">
    <property type="entry name" value="CheY-like"/>
    <property type="match status" value="1"/>
</dbReference>
<organism evidence="9 10">
    <name type="scientific">Saccharopolyspora cebuensis</name>
    <dbReference type="NCBI Taxonomy" id="418759"/>
    <lineage>
        <taxon>Bacteria</taxon>
        <taxon>Bacillati</taxon>
        <taxon>Actinomycetota</taxon>
        <taxon>Actinomycetes</taxon>
        <taxon>Pseudonocardiales</taxon>
        <taxon>Pseudonocardiaceae</taxon>
        <taxon>Saccharopolyspora</taxon>
    </lineage>
</organism>
<feature type="DNA-binding region" description="OmpR/PhoB-type" evidence="6">
    <location>
        <begin position="111"/>
        <end position="207"/>
    </location>
</feature>
<evidence type="ECO:0000256" key="6">
    <source>
        <dbReference type="PROSITE-ProRule" id="PRU01091"/>
    </source>
</evidence>
<feature type="domain" description="Response regulatory" evidence="7">
    <location>
        <begin position="1"/>
        <end position="123"/>
    </location>
</feature>
<dbReference type="InterPro" id="IPR001789">
    <property type="entry name" value="Sig_transdc_resp-reg_receiver"/>
</dbReference>
<reference evidence="9 10" key="1">
    <citation type="submission" date="2024-08" db="EMBL/GenBank/DDBJ databases">
        <title>Genome mining of Saccharopolyspora cebuensis PGLac3 from Nigerian medicinal plant.</title>
        <authorList>
            <person name="Ezeobiora C.E."/>
            <person name="Igbokwe N.H."/>
            <person name="Amin D.H."/>
            <person name="Mendie U.E."/>
        </authorList>
    </citation>
    <scope>NUCLEOTIDE SEQUENCE [LARGE SCALE GENOMIC DNA]</scope>
    <source>
        <strain evidence="9 10">PGLac3</strain>
    </source>
</reference>
<dbReference type="Gene3D" id="3.40.50.2300">
    <property type="match status" value="1"/>
</dbReference>
<evidence type="ECO:0000313" key="10">
    <source>
        <dbReference type="Proteomes" id="UP001564626"/>
    </source>
</evidence>
<gene>
    <name evidence="9" type="ORF">AB8O55_07880</name>
</gene>
<dbReference type="InterPro" id="IPR001867">
    <property type="entry name" value="OmpR/PhoB-type_DNA-bd"/>
</dbReference>
<name>A0ABV4CEW3_9PSEU</name>
<feature type="domain" description="OmpR/PhoB-type" evidence="8">
    <location>
        <begin position="111"/>
        <end position="207"/>
    </location>
</feature>
<dbReference type="SMART" id="SM00862">
    <property type="entry name" value="Trans_reg_C"/>
    <property type="match status" value="1"/>
</dbReference>
<evidence type="ECO:0000256" key="4">
    <source>
        <dbReference type="ARBA" id="ARBA00023163"/>
    </source>
</evidence>
<evidence type="ECO:0000256" key="3">
    <source>
        <dbReference type="ARBA" id="ARBA00023125"/>
    </source>
</evidence>
<evidence type="ECO:0000256" key="5">
    <source>
        <dbReference type="PROSITE-ProRule" id="PRU00169"/>
    </source>
</evidence>
<dbReference type="CDD" id="cd00383">
    <property type="entry name" value="trans_reg_C"/>
    <property type="match status" value="1"/>
</dbReference>
<evidence type="ECO:0000259" key="7">
    <source>
        <dbReference type="PROSITE" id="PS50110"/>
    </source>
</evidence>
<accession>A0ABV4CEW3</accession>
<evidence type="ECO:0000313" key="9">
    <source>
        <dbReference type="EMBL" id="MEY8039314.1"/>
    </source>
</evidence>
<evidence type="ECO:0000256" key="2">
    <source>
        <dbReference type="ARBA" id="ARBA00023015"/>
    </source>
</evidence>
<dbReference type="Pfam" id="PF00486">
    <property type="entry name" value="Trans_reg_C"/>
    <property type="match status" value="1"/>
</dbReference>
<dbReference type="InterPro" id="IPR011006">
    <property type="entry name" value="CheY-like_superfamily"/>
</dbReference>
<evidence type="ECO:0000256" key="1">
    <source>
        <dbReference type="ARBA" id="ARBA00022553"/>
    </source>
</evidence>
<dbReference type="EMBL" id="JBGEHV010000010">
    <property type="protein sequence ID" value="MEY8039314.1"/>
    <property type="molecule type" value="Genomic_DNA"/>
</dbReference>
<dbReference type="InterPro" id="IPR036388">
    <property type="entry name" value="WH-like_DNA-bd_sf"/>
</dbReference>
<dbReference type="PANTHER" id="PTHR48111:SF4">
    <property type="entry name" value="DNA-BINDING DUAL TRANSCRIPTIONAL REGULATOR OMPR"/>
    <property type="match status" value="1"/>
</dbReference>
<dbReference type="Proteomes" id="UP001564626">
    <property type="component" value="Unassembled WGS sequence"/>
</dbReference>
<protein>
    <submittedName>
        <fullName evidence="9">Response regulator transcription factor</fullName>
    </submittedName>
</protein>
<sequence>MLVVQDEPTVAEVISAYLRAAGYLVVVAADGATGLELVRRLKPDLVVLDTALPGLVLDRFHAELCADAGPLLLTLTGPAPGDAPRRFSPRELVVRVRRALLDDGVAAEPGNPVLVDGDLVANRDTRLVSKCGRELVLTDREFELLCFLMQHPGRTWRRDELARGAWDREDTAAVLSTVRALRERIEQDPARPSRLVTVWGVGYRFDPDGRA</sequence>